<dbReference type="AlphaFoldDB" id="K1KU47"/>
<dbReference type="PATRIC" id="fig|1224748.3.peg.3735"/>
<dbReference type="Proteomes" id="UP000004738">
    <property type="component" value="Unassembled WGS sequence"/>
</dbReference>
<organism evidence="2 3">
    <name type="scientific">Solibacillus isronensis B3W22</name>
    <dbReference type="NCBI Taxonomy" id="1224748"/>
    <lineage>
        <taxon>Bacteria</taxon>
        <taxon>Bacillati</taxon>
        <taxon>Bacillota</taxon>
        <taxon>Bacilli</taxon>
        <taxon>Bacillales</taxon>
        <taxon>Caryophanaceae</taxon>
        <taxon>Solibacillus</taxon>
    </lineage>
</organism>
<reference evidence="2 3" key="1">
    <citation type="journal article" date="2012" name="J. Bacteriol.">
        <title>Draft Genome Sequence of Bacillus isronensis Strain B3W22, Isolated from the Upper Atmosphere.</title>
        <authorList>
            <person name="Shivaji S."/>
            <person name="Ara S."/>
            <person name="Singh S.K."/>
            <person name="Bandi S."/>
            <person name="Singh A."/>
            <person name="Pinnaka A.K."/>
        </authorList>
    </citation>
    <scope>NUCLEOTIDE SEQUENCE [LARGE SCALE GENOMIC DNA]</scope>
    <source>
        <strain evidence="2 3">B3W22</strain>
    </source>
</reference>
<dbReference type="EMBL" id="AMCK01000033">
    <property type="protein sequence ID" value="EKB43422.1"/>
    <property type="molecule type" value="Genomic_DNA"/>
</dbReference>
<evidence type="ECO:0000259" key="1">
    <source>
        <dbReference type="PROSITE" id="PS51272"/>
    </source>
</evidence>
<evidence type="ECO:0000313" key="3">
    <source>
        <dbReference type="Proteomes" id="UP000004738"/>
    </source>
</evidence>
<dbReference type="InterPro" id="IPR001119">
    <property type="entry name" value="SLH_dom"/>
</dbReference>
<gene>
    <name evidence="2" type="ORF">B857_03777</name>
</gene>
<keyword evidence="3" id="KW-1185">Reference proteome</keyword>
<dbReference type="PROSITE" id="PS51272">
    <property type="entry name" value="SLH"/>
    <property type="match status" value="1"/>
</dbReference>
<dbReference type="Pfam" id="PF00395">
    <property type="entry name" value="SLH"/>
    <property type="match status" value="1"/>
</dbReference>
<evidence type="ECO:0000313" key="2">
    <source>
        <dbReference type="EMBL" id="EKB43422.1"/>
    </source>
</evidence>
<accession>K1KU47</accession>
<dbReference type="RefSeq" id="WP_008408809.1">
    <property type="nucleotide sequence ID" value="NZ_AMCK01000033.1"/>
</dbReference>
<feature type="domain" description="SLH" evidence="1">
    <location>
        <begin position="11"/>
        <end position="74"/>
    </location>
</feature>
<protein>
    <recommendedName>
        <fullName evidence="1">SLH domain-containing protein</fullName>
    </recommendedName>
</protein>
<sequence length="287" mass="31862">MLVRTFDLKGSKKMPFKDANESGFKNDISAMYAYGITIGTSKTAFGVNKPVTRGQLALFIHRIQKLQNPSPLNGIWNGYYYQTNGTKTSLNLTIEQNIAVFNFKEPSGTIGVNSSILDFDEETGIFKTKDKKWHIQPSGYTLGEFEGVLTPNNYLAGFFIHGSTAKTFELQNVRSYPQDATAHLNGKWEGTSQLNGKDNQSAAITLNNSTGIFTFGPTPENPNVPLGTYSFSVNTSNSGLFKLVPKAWIEKPNGYTYTEGTAVISNKNFILGYREEKSARRFLVEKQ</sequence>
<proteinExistence type="predicted"/>
<comment type="caution">
    <text evidence="2">The sequence shown here is derived from an EMBL/GenBank/DDBJ whole genome shotgun (WGS) entry which is preliminary data.</text>
</comment>
<name>K1KU47_9BACL</name>